<evidence type="ECO:0000313" key="1">
    <source>
        <dbReference type="EMBL" id="SMC58155.1"/>
    </source>
</evidence>
<reference evidence="1 2" key="1">
    <citation type="submission" date="2017-04" db="EMBL/GenBank/DDBJ databases">
        <authorList>
            <person name="Afonso C.L."/>
            <person name="Miller P.J."/>
            <person name="Scott M.A."/>
            <person name="Spackman E."/>
            <person name="Goraichik I."/>
            <person name="Dimitrov K.M."/>
            <person name="Suarez D.L."/>
            <person name="Swayne D.E."/>
        </authorList>
    </citation>
    <scope>NUCLEOTIDE SEQUENCE [LARGE SCALE GENOMIC DNA]</scope>
    <source>
        <strain evidence="1 2">VK13</strain>
    </source>
</reference>
<name>A0A1W2ABQ1_9BURK</name>
<organism evidence="1 2">
    <name type="scientific">Polynucleobacter kasalickyi</name>
    <dbReference type="NCBI Taxonomy" id="1938817"/>
    <lineage>
        <taxon>Bacteria</taxon>
        <taxon>Pseudomonadati</taxon>
        <taxon>Pseudomonadota</taxon>
        <taxon>Betaproteobacteria</taxon>
        <taxon>Burkholderiales</taxon>
        <taxon>Burkholderiaceae</taxon>
        <taxon>Polynucleobacter</taxon>
    </lineage>
</organism>
<evidence type="ECO:0000313" key="2">
    <source>
        <dbReference type="Proteomes" id="UP000192708"/>
    </source>
</evidence>
<dbReference type="Proteomes" id="UP000192708">
    <property type="component" value="Unassembled WGS sequence"/>
</dbReference>
<keyword evidence="2" id="KW-1185">Reference proteome</keyword>
<dbReference type="STRING" id="1938817.SAMN06296008_10856"/>
<gene>
    <name evidence="1" type="ORF">SAMN06296008_10856</name>
</gene>
<proteinExistence type="predicted"/>
<accession>A0A1W2ABQ1</accession>
<protein>
    <submittedName>
        <fullName evidence="1">Uncharacterized protein</fullName>
    </submittedName>
</protein>
<sequence length="53" mass="6058">MKKVNDSIRDQIADLIVAKDLVISEFALEKDFIVTDVLHAISHINNDQFDIVF</sequence>
<dbReference type="RefSeq" id="WP_159460864.1">
    <property type="nucleotide sequence ID" value="NZ_FWXJ01000008.1"/>
</dbReference>
<dbReference type="EMBL" id="FWXJ01000008">
    <property type="protein sequence ID" value="SMC58155.1"/>
    <property type="molecule type" value="Genomic_DNA"/>
</dbReference>
<dbReference type="AlphaFoldDB" id="A0A1W2ABQ1"/>